<dbReference type="InterPro" id="IPR027417">
    <property type="entry name" value="P-loop_NTPase"/>
</dbReference>
<dbReference type="Pfam" id="PF00005">
    <property type="entry name" value="ABC_tran"/>
    <property type="match status" value="1"/>
</dbReference>
<keyword evidence="10" id="KW-0472">Membrane</keyword>
<evidence type="ECO:0000259" key="11">
    <source>
        <dbReference type="PROSITE" id="PS50893"/>
    </source>
</evidence>
<dbReference type="EMBL" id="VTTN01000014">
    <property type="protein sequence ID" value="KAA0592806.1"/>
    <property type="molecule type" value="Genomic_DNA"/>
</dbReference>
<evidence type="ECO:0000256" key="10">
    <source>
        <dbReference type="ARBA" id="ARBA00023136"/>
    </source>
</evidence>
<dbReference type="RefSeq" id="WP_149234174.1">
    <property type="nucleotide sequence ID" value="NZ_JALJXJ010000017.1"/>
</dbReference>
<dbReference type="GO" id="GO:0016887">
    <property type="term" value="F:ATP hydrolysis activity"/>
    <property type="evidence" value="ECO:0007669"/>
    <property type="project" value="InterPro"/>
</dbReference>
<comment type="similarity">
    <text evidence="2">Belongs to the ABC transporter superfamily.</text>
</comment>
<evidence type="ECO:0000256" key="7">
    <source>
        <dbReference type="ARBA" id="ARBA00022840"/>
    </source>
</evidence>
<dbReference type="InterPro" id="IPR017871">
    <property type="entry name" value="ABC_transporter-like_CS"/>
</dbReference>
<dbReference type="PROSITE" id="PS50893">
    <property type="entry name" value="ABC_TRANSPORTER_2"/>
    <property type="match status" value="1"/>
</dbReference>
<protein>
    <submittedName>
        <fullName evidence="12">ATP-binding cassette domain-containing protein</fullName>
    </submittedName>
</protein>
<comment type="subcellular location">
    <subcellularLocation>
        <location evidence="1">Cell membrane</location>
        <topology evidence="1">Peripheral membrane protein</topology>
    </subcellularLocation>
</comment>
<evidence type="ECO:0000256" key="4">
    <source>
        <dbReference type="ARBA" id="ARBA00022475"/>
    </source>
</evidence>
<evidence type="ECO:0000256" key="3">
    <source>
        <dbReference type="ARBA" id="ARBA00022448"/>
    </source>
</evidence>
<organism evidence="12 13">
    <name type="scientific">Azospirillum lipoferum</name>
    <dbReference type="NCBI Taxonomy" id="193"/>
    <lineage>
        <taxon>Bacteria</taxon>
        <taxon>Pseudomonadati</taxon>
        <taxon>Pseudomonadota</taxon>
        <taxon>Alphaproteobacteria</taxon>
        <taxon>Rhodospirillales</taxon>
        <taxon>Azospirillaceae</taxon>
        <taxon>Azospirillum</taxon>
    </lineage>
</organism>
<dbReference type="Gene3D" id="3.40.50.300">
    <property type="entry name" value="P-loop containing nucleotide triphosphate hydrolases"/>
    <property type="match status" value="1"/>
</dbReference>
<dbReference type="GO" id="GO:0005524">
    <property type="term" value="F:ATP binding"/>
    <property type="evidence" value="ECO:0007669"/>
    <property type="project" value="UniProtKB-KW"/>
</dbReference>
<evidence type="ECO:0000256" key="9">
    <source>
        <dbReference type="ARBA" id="ARBA00023065"/>
    </source>
</evidence>
<dbReference type="SMART" id="SM00382">
    <property type="entry name" value="AAA"/>
    <property type="match status" value="1"/>
</dbReference>
<dbReference type="SUPFAM" id="SSF52540">
    <property type="entry name" value="P-loop containing nucleoside triphosphate hydrolases"/>
    <property type="match status" value="1"/>
</dbReference>
<dbReference type="AlphaFoldDB" id="A0A5A9GEK4"/>
<evidence type="ECO:0000313" key="13">
    <source>
        <dbReference type="Proteomes" id="UP000324927"/>
    </source>
</evidence>
<keyword evidence="13" id="KW-1185">Reference proteome</keyword>
<keyword evidence="3" id="KW-0813">Transport</keyword>
<evidence type="ECO:0000256" key="5">
    <source>
        <dbReference type="ARBA" id="ARBA00022496"/>
    </source>
</evidence>
<feature type="domain" description="ABC transporter" evidence="11">
    <location>
        <begin position="13"/>
        <end position="249"/>
    </location>
</feature>
<evidence type="ECO:0000313" key="12">
    <source>
        <dbReference type="EMBL" id="KAA0592806.1"/>
    </source>
</evidence>
<reference evidence="12 13" key="1">
    <citation type="submission" date="2019-08" db="EMBL/GenBank/DDBJ databases">
        <authorList>
            <person name="Grouzdev D."/>
            <person name="Tikhonova E."/>
            <person name="Kravchenko I."/>
        </authorList>
    </citation>
    <scope>NUCLEOTIDE SEQUENCE [LARGE SCALE GENOMIC DNA]</scope>
    <source>
        <strain evidence="12 13">59b</strain>
    </source>
</reference>
<evidence type="ECO:0000256" key="2">
    <source>
        <dbReference type="ARBA" id="ARBA00005417"/>
    </source>
</evidence>
<keyword evidence="7 12" id="KW-0067">ATP-binding</keyword>
<gene>
    <name evidence="12" type="ORF">FZ942_27100</name>
</gene>
<keyword evidence="8" id="KW-0408">Iron</keyword>
<dbReference type="PANTHER" id="PTHR42771">
    <property type="entry name" value="IRON(3+)-HYDROXAMATE IMPORT ATP-BINDING PROTEIN FHUC"/>
    <property type="match status" value="1"/>
</dbReference>
<keyword evidence="9" id="KW-0406">Ion transport</keyword>
<accession>A0A5A9GEK4</accession>
<dbReference type="InterPro" id="IPR051535">
    <property type="entry name" value="Siderophore_ABC-ATPase"/>
</dbReference>
<dbReference type="PANTHER" id="PTHR42771:SF2">
    <property type="entry name" value="IRON(3+)-HYDROXAMATE IMPORT ATP-BINDING PROTEIN FHUC"/>
    <property type="match status" value="1"/>
</dbReference>
<keyword evidence="5" id="KW-0410">Iron transport</keyword>
<evidence type="ECO:0000256" key="1">
    <source>
        <dbReference type="ARBA" id="ARBA00004202"/>
    </source>
</evidence>
<comment type="caution">
    <text evidence="12">The sequence shown here is derived from an EMBL/GenBank/DDBJ whole genome shotgun (WGS) entry which is preliminary data.</text>
</comment>
<keyword evidence="4" id="KW-1003">Cell membrane</keyword>
<dbReference type="GO" id="GO:0006826">
    <property type="term" value="P:iron ion transport"/>
    <property type="evidence" value="ECO:0007669"/>
    <property type="project" value="UniProtKB-KW"/>
</dbReference>
<dbReference type="OrthoDB" id="9810077at2"/>
<keyword evidence="6" id="KW-0547">Nucleotide-binding</keyword>
<dbReference type="Proteomes" id="UP000324927">
    <property type="component" value="Unassembled WGS sequence"/>
</dbReference>
<evidence type="ECO:0000256" key="8">
    <source>
        <dbReference type="ARBA" id="ARBA00023004"/>
    </source>
</evidence>
<dbReference type="InterPro" id="IPR003593">
    <property type="entry name" value="AAA+_ATPase"/>
</dbReference>
<dbReference type="InterPro" id="IPR003439">
    <property type="entry name" value="ABC_transporter-like_ATP-bd"/>
</dbReference>
<dbReference type="CDD" id="cd03214">
    <property type="entry name" value="ABC_Iron-Siderophores_B12_Hemin"/>
    <property type="match status" value="1"/>
</dbReference>
<dbReference type="FunFam" id="3.40.50.300:FF:000134">
    <property type="entry name" value="Iron-enterobactin ABC transporter ATP-binding protein"/>
    <property type="match status" value="1"/>
</dbReference>
<dbReference type="GO" id="GO:0005886">
    <property type="term" value="C:plasma membrane"/>
    <property type="evidence" value="ECO:0007669"/>
    <property type="project" value="UniProtKB-SubCell"/>
</dbReference>
<dbReference type="PROSITE" id="PS00211">
    <property type="entry name" value="ABC_TRANSPORTER_1"/>
    <property type="match status" value="1"/>
</dbReference>
<name>A0A5A9GEK4_AZOLI</name>
<sequence length="266" mass="28984">MTSPVVPSTEPMFRIDGVSFALPGRLLLDLPSCDLFPRRVTALIGHNGSGKSTLLKILARQQHPSGGRVLFEGQPLERWKQRTLARRIGYLPQHMPPASGLLVRELVALGRYPWHGALGAFRVEDARKVEEALVLTDTARFAGRLVDSLSGGERQRVWLAMLIAQDAGCLLLDEPISALDVAHQVEVLALVRRLSRERGIGVIAVLHDVNMAARFCDDIVALHGGRLIDRGTPAEIMTSTRLGAIYGLPMAVIPHPDSGEPVGLVR</sequence>
<proteinExistence type="inferred from homology"/>
<evidence type="ECO:0000256" key="6">
    <source>
        <dbReference type="ARBA" id="ARBA00022741"/>
    </source>
</evidence>